<evidence type="ECO:0000313" key="2">
    <source>
        <dbReference type="EMBL" id="GAA2241591.1"/>
    </source>
</evidence>
<dbReference type="EMBL" id="BAAATR010000008">
    <property type="protein sequence ID" value="GAA2241591.1"/>
    <property type="molecule type" value="Genomic_DNA"/>
</dbReference>
<evidence type="ECO:0000256" key="1">
    <source>
        <dbReference type="SAM" id="MobiDB-lite"/>
    </source>
</evidence>
<sequence>MDFELTGPLLPGACGIGADAPSTSGRSAQAGRYGSPRKPPSILFSAYAGGFTAPVAEDRAHSSGPLDPRLGLPSPSGDPMAYDAECAVRTYDRPPAR</sequence>
<gene>
    <name evidence="2" type="ORF">GCM10010430_23910</name>
</gene>
<evidence type="ECO:0000313" key="3">
    <source>
        <dbReference type="Proteomes" id="UP001500305"/>
    </source>
</evidence>
<name>A0ABP5QPA2_9ACTN</name>
<accession>A0ABP5QPA2</accession>
<proteinExistence type="predicted"/>
<feature type="region of interest" description="Disordered" evidence="1">
    <location>
        <begin position="56"/>
        <end position="81"/>
    </location>
</feature>
<organism evidence="2 3">
    <name type="scientific">Kitasatospora cystarginea</name>
    <dbReference type="NCBI Taxonomy" id="58350"/>
    <lineage>
        <taxon>Bacteria</taxon>
        <taxon>Bacillati</taxon>
        <taxon>Actinomycetota</taxon>
        <taxon>Actinomycetes</taxon>
        <taxon>Kitasatosporales</taxon>
        <taxon>Streptomycetaceae</taxon>
        <taxon>Kitasatospora</taxon>
    </lineage>
</organism>
<dbReference type="Proteomes" id="UP001500305">
    <property type="component" value="Unassembled WGS sequence"/>
</dbReference>
<dbReference type="RefSeq" id="WP_344636282.1">
    <property type="nucleotide sequence ID" value="NZ_BAAATR010000008.1"/>
</dbReference>
<feature type="region of interest" description="Disordered" evidence="1">
    <location>
        <begin position="16"/>
        <end position="37"/>
    </location>
</feature>
<keyword evidence="3" id="KW-1185">Reference proteome</keyword>
<comment type="caution">
    <text evidence="2">The sequence shown here is derived from an EMBL/GenBank/DDBJ whole genome shotgun (WGS) entry which is preliminary data.</text>
</comment>
<protein>
    <submittedName>
        <fullName evidence="2">Uncharacterized protein</fullName>
    </submittedName>
</protein>
<reference evidence="3" key="1">
    <citation type="journal article" date="2019" name="Int. J. Syst. Evol. Microbiol.">
        <title>The Global Catalogue of Microorganisms (GCM) 10K type strain sequencing project: providing services to taxonomists for standard genome sequencing and annotation.</title>
        <authorList>
            <consortium name="The Broad Institute Genomics Platform"/>
            <consortium name="The Broad Institute Genome Sequencing Center for Infectious Disease"/>
            <person name="Wu L."/>
            <person name="Ma J."/>
        </authorList>
    </citation>
    <scope>NUCLEOTIDE SEQUENCE [LARGE SCALE GENOMIC DNA]</scope>
    <source>
        <strain evidence="3">JCM 7356</strain>
    </source>
</reference>